<sequence>IYTDNLFTTERLLCTLRNEGFGGAGTVRMNRTAGEKQEIAEGNATTAHLPWGDTRLVAQNNVLQMAFKDNRVVLFMSTVHGCTHQGLETVEKLRKRPSKSSSNAATTRPIFGIHSTKHLPLPVPLDDYNHHMGGVDIADQLRVGFAPSNVVYKSWKALFRWLLGTICANCWRLY</sequence>
<feature type="non-terminal residue" evidence="2">
    <location>
        <position position="1"/>
    </location>
</feature>
<accession>A0A6G1GIV2</accession>
<keyword evidence="3" id="KW-1185">Reference proteome</keyword>
<dbReference type="AlphaFoldDB" id="A0A6G1GIV2"/>
<dbReference type="InterPro" id="IPR029526">
    <property type="entry name" value="PGBD"/>
</dbReference>
<feature type="non-terminal residue" evidence="2">
    <location>
        <position position="174"/>
    </location>
</feature>
<protein>
    <recommendedName>
        <fullName evidence="1">PiggyBac transposable element-derived protein domain-containing protein</fullName>
    </recommendedName>
</protein>
<feature type="domain" description="PiggyBac transposable element-derived protein" evidence="1">
    <location>
        <begin position="1"/>
        <end position="171"/>
    </location>
</feature>
<dbReference type="OrthoDB" id="3938054at2759"/>
<proteinExistence type="predicted"/>
<evidence type="ECO:0000259" key="1">
    <source>
        <dbReference type="Pfam" id="PF13843"/>
    </source>
</evidence>
<gene>
    <name evidence="2" type="ORF">K402DRAFT_307441</name>
</gene>
<evidence type="ECO:0000313" key="3">
    <source>
        <dbReference type="Proteomes" id="UP000800041"/>
    </source>
</evidence>
<evidence type="ECO:0000313" key="2">
    <source>
        <dbReference type="EMBL" id="KAF1980689.1"/>
    </source>
</evidence>
<organism evidence="2 3">
    <name type="scientific">Aulographum hederae CBS 113979</name>
    <dbReference type="NCBI Taxonomy" id="1176131"/>
    <lineage>
        <taxon>Eukaryota</taxon>
        <taxon>Fungi</taxon>
        <taxon>Dikarya</taxon>
        <taxon>Ascomycota</taxon>
        <taxon>Pezizomycotina</taxon>
        <taxon>Dothideomycetes</taxon>
        <taxon>Pleosporomycetidae</taxon>
        <taxon>Aulographales</taxon>
        <taxon>Aulographaceae</taxon>
    </lineage>
</organism>
<dbReference type="PANTHER" id="PTHR46599">
    <property type="entry name" value="PIGGYBAC TRANSPOSABLE ELEMENT-DERIVED PROTEIN 4"/>
    <property type="match status" value="1"/>
</dbReference>
<name>A0A6G1GIV2_9PEZI</name>
<dbReference type="EMBL" id="ML977228">
    <property type="protein sequence ID" value="KAF1980689.1"/>
    <property type="molecule type" value="Genomic_DNA"/>
</dbReference>
<dbReference type="Proteomes" id="UP000800041">
    <property type="component" value="Unassembled WGS sequence"/>
</dbReference>
<dbReference type="Pfam" id="PF13843">
    <property type="entry name" value="DDE_Tnp_1_7"/>
    <property type="match status" value="1"/>
</dbReference>
<dbReference type="PANTHER" id="PTHR46599:SF2">
    <property type="entry name" value="PIGGYBAC TRANSPOSABLE ELEMENT-DERIVED PROTEIN 4-LIKE"/>
    <property type="match status" value="1"/>
</dbReference>
<reference evidence="2" key="1">
    <citation type="journal article" date="2020" name="Stud. Mycol.">
        <title>101 Dothideomycetes genomes: a test case for predicting lifestyles and emergence of pathogens.</title>
        <authorList>
            <person name="Haridas S."/>
            <person name="Albert R."/>
            <person name="Binder M."/>
            <person name="Bloem J."/>
            <person name="Labutti K."/>
            <person name="Salamov A."/>
            <person name="Andreopoulos B."/>
            <person name="Baker S."/>
            <person name="Barry K."/>
            <person name="Bills G."/>
            <person name="Bluhm B."/>
            <person name="Cannon C."/>
            <person name="Castanera R."/>
            <person name="Culley D."/>
            <person name="Daum C."/>
            <person name="Ezra D."/>
            <person name="Gonzalez J."/>
            <person name="Henrissat B."/>
            <person name="Kuo A."/>
            <person name="Liang C."/>
            <person name="Lipzen A."/>
            <person name="Lutzoni F."/>
            <person name="Magnuson J."/>
            <person name="Mondo S."/>
            <person name="Nolan M."/>
            <person name="Ohm R."/>
            <person name="Pangilinan J."/>
            <person name="Park H.-J."/>
            <person name="Ramirez L."/>
            <person name="Alfaro M."/>
            <person name="Sun H."/>
            <person name="Tritt A."/>
            <person name="Yoshinaga Y."/>
            <person name="Zwiers L.-H."/>
            <person name="Turgeon B."/>
            <person name="Goodwin S."/>
            <person name="Spatafora J."/>
            <person name="Crous P."/>
            <person name="Grigoriev I."/>
        </authorList>
    </citation>
    <scope>NUCLEOTIDE SEQUENCE</scope>
    <source>
        <strain evidence="2">CBS 113979</strain>
    </source>
</reference>